<proteinExistence type="predicted"/>
<dbReference type="AlphaFoldDB" id="A0A7X9NNZ2"/>
<dbReference type="RefSeq" id="WP_168932108.1">
    <property type="nucleotide sequence ID" value="NZ_JABAFV010000049.1"/>
</dbReference>
<organism evidence="1 2">
    <name type="scientific">Enterococcus cecorum</name>
    <dbReference type="NCBI Taxonomy" id="44008"/>
    <lineage>
        <taxon>Bacteria</taxon>
        <taxon>Bacillati</taxon>
        <taxon>Bacillota</taxon>
        <taxon>Bacilli</taxon>
        <taxon>Lactobacillales</taxon>
        <taxon>Enterococcaceae</taxon>
        <taxon>Enterococcus</taxon>
    </lineage>
</organism>
<protein>
    <submittedName>
        <fullName evidence="1">Uncharacterized protein</fullName>
    </submittedName>
</protein>
<dbReference type="Proteomes" id="UP000588071">
    <property type="component" value="Unassembled WGS sequence"/>
</dbReference>
<evidence type="ECO:0000313" key="2">
    <source>
        <dbReference type="Proteomes" id="UP000588071"/>
    </source>
</evidence>
<name>A0A7X9NNZ2_9ENTE</name>
<comment type="caution">
    <text evidence="1">The sequence shown here is derived from an EMBL/GenBank/DDBJ whole genome shotgun (WGS) entry which is preliminary data.</text>
</comment>
<reference evidence="1 2" key="1">
    <citation type="submission" date="2020-04" db="EMBL/GenBank/DDBJ databases">
        <authorList>
            <person name="Hitch T.C.A."/>
            <person name="Wylensek D."/>
            <person name="Clavel T."/>
        </authorList>
    </citation>
    <scope>NUCLEOTIDE SEQUENCE [LARGE SCALE GENOMIC DNA]</scope>
    <source>
        <strain evidence="1 2">WCA-380-WT-3C</strain>
    </source>
</reference>
<evidence type="ECO:0000313" key="1">
    <source>
        <dbReference type="EMBL" id="NME50918.1"/>
    </source>
</evidence>
<accession>A0A7X9NNZ2</accession>
<sequence>MLSNTYAKVVPLLKEKKFNIDVDAFFNFLLKYKSGEYIYPSALHRKLGIDIKIIYEILELYVELGILEQWLEIYCPNCSKFTGQFFNNVQDIPDEVNCLHCGEYIEHPLKNAIVIYRIL</sequence>
<gene>
    <name evidence="1" type="ORF">HF857_12200</name>
</gene>
<dbReference type="EMBL" id="JABAFV010000049">
    <property type="protein sequence ID" value="NME50918.1"/>
    <property type="molecule type" value="Genomic_DNA"/>
</dbReference>